<dbReference type="GO" id="GO:0016020">
    <property type="term" value="C:membrane"/>
    <property type="evidence" value="ECO:0007669"/>
    <property type="project" value="UniProtKB-SubCell"/>
</dbReference>
<dbReference type="InterPro" id="IPR003594">
    <property type="entry name" value="HATPase_dom"/>
</dbReference>
<sequence length="525" mass="58175">MSIKGRIRALQVMISLIVAVMAAIVFVGLDASTYYLDRAQLARQQLAATSDLAIYANRYSEQIAELLLVGEPERPDFDSARVQVGEALAKLRQTTEREAEFVLGRRYEEEEQVESERLDRMHLLFAGIDRAFERLLVLDRQGRREEAVTLFRAEIENRLDAEFAQLINEALADERDEVRQIEADLVRLAQFIKIATLSMSAILVALALGAGYWFARSIERPIKALTDGALAIERGDLDHRITVAGSDEHALLSQRFNAMAEQLGRQRAVILDAQQGLARQVAERTEELAEANRRLVATDEQRVRLLTDISHELRTPLTALRGEAEIALRGGPKSERHYKGALTNVVARAEELARLVADLLFLARSESEDIRFDLQPVDLAELVRQVAEQARVLGRERGIEVSFSPAGPVWVRADPGRLQQAILIALDNAVKYSDPGTTVDVALGYGDGDVELRVRDHGKGVAAEDLPHIFERFYRGSAAREQWSGGTGLGLPIARWIIERHGGSITLSSTAGEGSEVVIRLPGAD</sequence>
<dbReference type="AlphaFoldDB" id="H0HMR5"/>
<dbReference type="PROSITE" id="PS50109">
    <property type="entry name" value="HIS_KIN"/>
    <property type="match status" value="1"/>
</dbReference>
<dbReference type="SUPFAM" id="SSF158472">
    <property type="entry name" value="HAMP domain-like"/>
    <property type="match status" value="1"/>
</dbReference>
<evidence type="ECO:0000256" key="11">
    <source>
        <dbReference type="SAM" id="Phobius"/>
    </source>
</evidence>
<feature type="domain" description="HAMP" evidence="13">
    <location>
        <begin position="216"/>
        <end position="268"/>
    </location>
</feature>
<dbReference type="PROSITE" id="PS50885">
    <property type="entry name" value="HAMP"/>
    <property type="match status" value="1"/>
</dbReference>
<dbReference type="CDD" id="cd06225">
    <property type="entry name" value="HAMP"/>
    <property type="match status" value="1"/>
</dbReference>
<evidence type="ECO:0000313" key="15">
    <source>
        <dbReference type="Proteomes" id="UP000003250"/>
    </source>
</evidence>
<dbReference type="PRINTS" id="PR00344">
    <property type="entry name" value="BCTRLSENSOR"/>
</dbReference>
<dbReference type="EC" id="2.7.13.3" evidence="3"/>
<evidence type="ECO:0000259" key="13">
    <source>
        <dbReference type="PROSITE" id="PS50885"/>
    </source>
</evidence>
<keyword evidence="8" id="KW-0067">ATP-binding</keyword>
<dbReference type="OrthoDB" id="9809766at2"/>
<dbReference type="Gene3D" id="3.30.565.10">
    <property type="entry name" value="Histidine kinase-like ATPase, C-terminal domain"/>
    <property type="match status" value="1"/>
</dbReference>
<dbReference type="RefSeq" id="WP_008835077.1">
    <property type="nucleotide sequence ID" value="NZ_AHAM01000047.1"/>
</dbReference>
<dbReference type="SUPFAM" id="SSF55874">
    <property type="entry name" value="ATPase domain of HSP90 chaperone/DNA topoisomerase II/histidine kinase"/>
    <property type="match status" value="1"/>
</dbReference>
<dbReference type="InterPro" id="IPR003660">
    <property type="entry name" value="HAMP_dom"/>
</dbReference>
<keyword evidence="4" id="KW-0597">Phosphoprotein</keyword>
<dbReference type="EMBL" id="AHAM01000047">
    <property type="protein sequence ID" value="EHK57984.1"/>
    <property type="molecule type" value="Genomic_DNA"/>
</dbReference>
<dbReference type="InterPro" id="IPR005467">
    <property type="entry name" value="His_kinase_dom"/>
</dbReference>
<keyword evidence="11" id="KW-0472">Membrane</keyword>
<dbReference type="CDD" id="cd00082">
    <property type="entry name" value="HisKA"/>
    <property type="match status" value="1"/>
</dbReference>
<dbReference type="InterPro" id="IPR050351">
    <property type="entry name" value="BphY/WalK/GraS-like"/>
</dbReference>
<dbReference type="SMART" id="SM00304">
    <property type="entry name" value="HAMP"/>
    <property type="match status" value="1"/>
</dbReference>
<evidence type="ECO:0000256" key="7">
    <source>
        <dbReference type="ARBA" id="ARBA00022777"/>
    </source>
</evidence>
<dbReference type="GO" id="GO:0030295">
    <property type="term" value="F:protein kinase activator activity"/>
    <property type="evidence" value="ECO:0007669"/>
    <property type="project" value="TreeGrafter"/>
</dbReference>
<protein>
    <recommendedName>
        <fullName evidence="3">histidine kinase</fullName>
        <ecNumber evidence="3">2.7.13.3</ecNumber>
    </recommendedName>
</protein>
<dbReference type="Gene3D" id="1.10.287.130">
    <property type="match status" value="1"/>
</dbReference>
<dbReference type="GO" id="GO:0000156">
    <property type="term" value="F:phosphorelay response regulator activity"/>
    <property type="evidence" value="ECO:0007669"/>
    <property type="project" value="TreeGrafter"/>
</dbReference>
<keyword evidence="7 14" id="KW-0418">Kinase</keyword>
<dbReference type="SMART" id="SM00387">
    <property type="entry name" value="HATPase_c"/>
    <property type="match status" value="1"/>
</dbReference>
<keyword evidence="15" id="KW-1185">Reference proteome</keyword>
<dbReference type="Pfam" id="PF00672">
    <property type="entry name" value="HAMP"/>
    <property type="match status" value="1"/>
</dbReference>
<keyword evidence="11" id="KW-0812">Transmembrane</keyword>
<dbReference type="PANTHER" id="PTHR42878">
    <property type="entry name" value="TWO-COMPONENT HISTIDINE KINASE"/>
    <property type="match status" value="1"/>
</dbReference>
<dbReference type="CDD" id="cd00075">
    <property type="entry name" value="HATPase"/>
    <property type="match status" value="1"/>
</dbReference>
<evidence type="ECO:0000256" key="9">
    <source>
        <dbReference type="ARBA" id="ARBA00023012"/>
    </source>
</evidence>
<organism evidence="14 15">
    <name type="scientific">Mesorhizobium alhagi CCNWXJ12-2</name>
    <dbReference type="NCBI Taxonomy" id="1107882"/>
    <lineage>
        <taxon>Bacteria</taxon>
        <taxon>Pseudomonadati</taxon>
        <taxon>Pseudomonadota</taxon>
        <taxon>Alphaproteobacteria</taxon>
        <taxon>Hyphomicrobiales</taxon>
        <taxon>Phyllobacteriaceae</taxon>
        <taxon>Allomesorhizobium</taxon>
    </lineage>
</organism>
<dbReference type="SMART" id="SM00388">
    <property type="entry name" value="HisKA"/>
    <property type="match status" value="1"/>
</dbReference>
<keyword evidence="10" id="KW-0175">Coiled coil</keyword>
<feature type="coiled-coil region" evidence="10">
    <location>
        <begin position="274"/>
        <end position="301"/>
    </location>
</feature>
<gene>
    <name evidence="14" type="ORF">MAXJ12_07147</name>
</gene>
<evidence type="ECO:0000256" key="8">
    <source>
        <dbReference type="ARBA" id="ARBA00022840"/>
    </source>
</evidence>
<dbReference type="InterPro" id="IPR004358">
    <property type="entry name" value="Sig_transdc_His_kin-like_C"/>
</dbReference>
<comment type="subcellular location">
    <subcellularLocation>
        <location evidence="2">Membrane</location>
    </subcellularLocation>
</comment>
<comment type="catalytic activity">
    <reaction evidence="1">
        <text>ATP + protein L-histidine = ADP + protein N-phospho-L-histidine.</text>
        <dbReference type="EC" id="2.7.13.3"/>
    </reaction>
</comment>
<dbReference type="Pfam" id="PF02518">
    <property type="entry name" value="HATPase_c"/>
    <property type="match status" value="1"/>
</dbReference>
<reference evidence="14 15" key="1">
    <citation type="journal article" date="2012" name="J. Bacteriol.">
        <title>Draft Genome Sequence of Mesorhizobium alhagi CCNWXJ12-2T, a Novel Salt-Resistant Species Isolated from the Desert of Northwestern China.</title>
        <authorList>
            <person name="Zhou M."/>
            <person name="Chen W."/>
            <person name="Chen H."/>
            <person name="Wei G."/>
        </authorList>
    </citation>
    <scope>NUCLEOTIDE SEQUENCE [LARGE SCALE GENOMIC DNA]</scope>
    <source>
        <strain evidence="14 15">CCNWXJ12-2</strain>
    </source>
</reference>
<evidence type="ECO:0000256" key="5">
    <source>
        <dbReference type="ARBA" id="ARBA00022679"/>
    </source>
</evidence>
<dbReference type="InterPro" id="IPR003661">
    <property type="entry name" value="HisK_dim/P_dom"/>
</dbReference>
<dbReference type="Proteomes" id="UP000003250">
    <property type="component" value="Unassembled WGS sequence"/>
</dbReference>
<accession>H0HMR5</accession>
<evidence type="ECO:0000256" key="2">
    <source>
        <dbReference type="ARBA" id="ARBA00004370"/>
    </source>
</evidence>
<evidence type="ECO:0000259" key="12">
    <source>
        <dbReference type="PROSITE" id="PS50109"/>
    </source>
</evidence>
<dbReference type="PATRIC" id="fig|1107882.3.peg.1404"/>
<dbReference type="GO" id="GO:0000155">
    <property type="term" value="F:phosphorelay sensor kinase activity"/>
    <property type="evidence" value="ECO:0007669"/>
    <property type="project" value="InterPro"/>
</dbReference>
<evidence type="ECO:0000256" key="3">
    <source>
        <dbReference type="ARBA" id="ARBA00012438"/>
    </source>
</evidence>
<keyword evidence="11" id="KW-1133">Transmembrane helix</keyword>
<keyword evidence="6" id="KW-0547">Nucleotide-binding</keyword>
<feature type="domain" description="Histidine kinase" evidence="12">
    <location>
        <begin position="308"/>
        <end position="525"/>
    </location>
</feature>
<proteinExistence type="predicted"/>
<keyword evidence="5" id="KW-0808">Transferase</keyword>
<evidence type="ECO:0000256" key="10">
    <source>
        <dbReference type="SAM" id="Coils"/>
    </source>
</evidence>
<dbReference type="GO" id="GO:0007234">
    <property type="term" value="P:osmosensory signaling via phosphorelay pathway"/>
    <property type="evidence" value="ECO:0007669"/>
    <property type="project" value="TreeGrafter"/>
</dbReference>
<evidence type="ECO:0000256" key="1">
    <source>
        <dbReference type="ARBA" id="ARBA00000085"/>
    </source>
</evidence>
<dbReference type="SUPFAM" id="SSF47384">
    <property type="entry name" value="Homodimeric domain of signal transducing histidine kinase"/>
    <property type="match status" value="1"/>
</dbReference>
<evidence type="ECO:0000256" key="6">
    <source>
        <dbReference type="ARBA" id="ARBA00022741"/>
    </source>
</evidence>
<dbReference type="InterPro" id="IPR036097">
    <property type="entry name" value="HisK_dim/P_sf"/>
</dbReference>
<dbReference type="GO" id="GO:0005524">
    <property type="term" value="F:ATP binding"/>
    <property type="evidence" value="ECO:0007669"/>
    <property type="project" value="UniProtKB-KW"/>
</dbReference>
<evidence type="ECO:0000313" key="14">
    <source>
        <dbReference type="EMBL" id="EHK57984.1"/>
    </source>
</evidence>
<dbReference type="InterPro" id="IPR036890">
    <property type="entry name" value="HATPase_C_sf"/>
</dbReference>
<dbReference type="PANTHER" id="PTHR42878:SF7">
    <property type="entry name" value="SENSOR HISTIDINE KINASE GLRK"/>
    <property type="match status" value="1"/>
</dbReference>
<dbReference type="Pfam" id="PF00512">
    <property type="entry name" value="HisKA"/>
    <property type="match status" value="1"/>
</dbReference>
<dbReference type="Gene3D" id="6.10.340.10">
    <property type="match status" value="1"/>
</dbReference>
<feature type="transmembrane region" description="Helical" evidence="11">
    <location>
        <begin position="12"/>
        <end position="36"/>
    </location>
</feature>
<keyword evidence="9" id="KW-0902">Two-component regulatory system</keyword>
<name>H0HMR5_9HYPH</name>
<dbReference type="FunFam" id="3.30.565.10:FF:000006">
    <property type="entry name" value="Sensor histidine kinase WalK"/>
    <property type="match status" value="1"/>
</dbReference>
<evidence type="ECO:0000256" key="4">
    <source>
        <dbReference type="ARBA" id="ARBA00022553"/>
    </source>
</evidence>